<dbReference type="InParanoid" id="D8UK45"/>
<dbReference type="KEGG" id="vcn:VOLCADRAFT_108437"/>
<dbReference type="SUPFAM" id="SSF53448">
    <property type="entry name" value="Nucleotide-diphospho-sugar transferases"/>
    <property type="match status" value="1"/>
</dbReference>
<evidence type="ECO:0008006" key="4">
    <source>
        <dbReference type="Google" id="ProtNLM"/>
    </source>
</evidence>
<feature type="chain" id="PRO_5003124606" description="Glycosyltransferase 2-like domain-containing protein" evidence="1">
    <location>
        <begin position="28"/>
        <end position="432"/>
    </location>
</feature>
<dbReference type="EMBL" id="GL378438">
    <property type="protein sequence ID" value="EFJ39900.1"/>
    <property type="molecule type" value="Genomic_DNA"/>
</dbReference>
<dbReference type="InterPro" id="IPR029044">
    <property type="entry name" value="Nucleotide-diphossugar_trans"/>
</dbReference>
<gene>
    <name evidence="2" type="ORF">VOLCADRAFT_108437</name>
</gene>
<evidence type="ECO:0000313" key="3">
    <source>
        <dbReference type="Proteomes" id="UP000001058"/>
    </source>
</evidence>
<accession>D8UK45</accession>
<keyword evidence="1" id="KW-0732">Signal</keyword>
<name>D8UK45_VOLCA</name>
<keyword evidence="3" id="KW-1185">Reference proteome</keyword>
<dbReference type="Proteomes" id="UP000001058">
    <property type="component" value="Unassembled WGS sequence"/>
</dbReference>
<sequence>MRERWLNCVMIWCRCVSWLLFAYLTQAQMAVNSLRGEKHTANGIIMESSMRRAGQPFRQQLEAPNPVQAANYMDDLLKDYDAARKILLGDFTKRSRIAVVYMCFERAEVIRRSLPAVMRSDGVEKFDLYISQDAGSGYVINKDLHFPESVRIAYIRHRANLCTGLHHHFVKAFAFDIMGYEGVIIVEEDNVVHPQALQLLARMIDLSVNQPDIGIVSLLDMDNSAFLDAAKFAVGINPVNGSMGHLWVYGFHKSRYTAVRQDLYDYFNTIKGQDYRLKHEPPLSDKIKALMASKGFPADGELSQDRYFIYSLAKRGFKRRYQTLFRFFEPIGYLGLHHRHTEAQFFAVFGRGMFNGRIRPEDAFDVTKDPANPELIKAGLRERINRIWRRYFSIDVHEPLVEETFTGIMEGRLNGVEAMTDIRNAGVKATAG</sequence>
<reference evidence="2 3" key="1">
    <citation type="journal article" date="2010" name="Science">
        <title>Genomic analysis of organismal complexity in the multicellular green alga Volvox carteri.</title>
        <authorList>
            <person name="Prochnik S.E."/>
            <person name="Umen J."/>
            <person name="Nedelcu A.M."/>
            <person name="Hallmann A."/>
            <person name="Miller S.M."/>
            <person name="Nishii I."/>
            <person name="Ferris P."/>
            <person name="Kuo A."/>
            <person name="Mitros T."/>
            <person name="Fritz-Laylin L.K."/>
            <person name="Hellsten U."/>
            <person name="Chapman J."/>
            <person name="Simakov O."/>
            <person name="Rensing S.A."/>
            <person name="Terry A."/>
            <person name="Pangilinan J."/>
            <person name="Kapitonov V."/>
            <person name="Jurka J."/>
            <person name="Salamov A."/>
            <person name="Shapiro H."/>
            <person name="Schmutz J."/>
            <person name="Grimwood J."/>
            <person name="Lindquist E."/>
            <person name="Lucas S."/>
            <person name="Grigoriev I.V."/>
            <person name="Schmitt R."/>
            <person name="Kirk D."/>
            <person name="Rokhsar D.S."/>
        </authorList>
    </citation>
    <scope>NUCLEOTIDE SEQUENCE [LARGE SCALE GENOMIC DNA]</scope>
    <source>
        <strain evidence="3">f. Nagariensis / Eve</strain>
    </source>
</reference>
<proteinExistence type="predicted"/>
<dbReference type="RefSeq" id="XP_002959039.1">
    <property type="nucleotide sequence ID" value="XM_002958993.1"/>
</dbReference>
<dbReference type="GeneID" id="9625774"/>
<evidence type="ECO:0000313" key="2">
    <source>
        <dbReference type="EMBL" id="EFJ39900.1"/>
    </source>
</evidence>
<organism evidence="3">
    <name type="scientific">Volvox carteri f. nagariensis</name>
    <dbReference type="NCBI Taxonomy" id="3068"/>
    <lineage>
        <taxon>Eukaryota</taxon>
        <taxon>Viridiplantae</taxon>
        <taxon>Chlorophyta</taxon>
        <taxon>core chlorophytes</taxon>
        <taxon>Chlorophyceae</taxon>
        <taxon>CS clade</taxon>
        <taxon>Chlamydomonadales</taxon>
        <taxon>Volvocaceae</taxon>
        <taxon>Volvox</taxon>
    </lineage>
</organism>
<feature type="signal peptide" evidence="1">
    <location>
        <begin position="1"/>
        <end position="27"/>
    </location>
</feature>
<dbReference type="OrthoDB" id="529640at2759"/>
<dbReference type="AlphaFoldDB" id="D8UK45"/>
<evidence type="ECO:0000256" key="1">
    <source>
        <dbReference type="SAM" id="SignalP"/>
    </source>
</evidence>
<dbReference type="Gene3D" id="3.90.550.10">
    <property type="entry name" value="Spore Coat Polysaccharide Biosynthesis Protein SpsA, Chain A"/>
    <property type="match status" value="1"/>
</dbReference>
<protein>
    <recommendedName>
        <fullName evidence="4">Glycosyltransferase 2-like domain-containing protein</fullName>
    </recommendedName>
</protein>